<feature type="compositionally biased region" description="Basic and acidic residues" evidence="1">
    <location>
        <begin position="1"/>
        <end position="15"/>
    </location>
</feature>
<dbReference type="GO" id="GO:0006508">
    <property type="term" value="P:proteolysis"/>
    <property type="evidence" value="ECO:0007669"/>
    <property type="project" value="TreeGrafter"/>
</dbReference>
<organism evidence="2 3">
    <name type="scientific">Bos mutus</name>
    <name type="common">wild yak</name>
    <dbReference type="NCBI Taxonomy" id="72004"/>
    <lineage>
        <taxon>Eukaryota</taxon>
        <taxon>Metazoa</taxon>
        <taxon>Chordata</taxon>
        <taxon>Craniata</taxon>
        <taxon>Vertebrata</taxon>
        <taxon>Euteleostomi</taxon>
        <taxon>Mammalia</taxon>
        <taxon>Eutheria</taxon>
        <taxon>Laurasiatheria</taxon>
        <taxon>Artiodactyla</taxon>
        <taxon>Ruminantia</taxon>
        <taxon>Pecora</taxon>
        <taxon>Bovidae</taxon>
        <taxon>Bovinae</taxon>
        <taxon>Bos</taxon>
    </lineage>
</organism>
<reference evidence="2" key="1">
    <citation type="submission" date="2019-10" db="EMBL/GenBank/DDBJ databases">
        <title>The sequence and de novo assembly of the wild yak genome.</title>
        <authorList>
            <person name="Liu Y."/>
        </authorList>
    </citation>
    <scope>NUCLEOTIDE SEQUENCE [LARGE SCALE GENOMIC DNA]</scope>
    <source>
        <strain evidence="2">WY2019</strain>
    </source>
</reference>
<sequence length="139" mass="15505">MKETKERPGSQDRSQKGQYKSVRGQGKGTDLMRMPVGLWTTPSVLWAILCQDSCLVPELTVYRQGNPFADNLTVKGNRKCELNCQAMGYRFYVRQAEKVIDGTPCDQNGTAICVSGQCKITLKEAPLEFMISDSTNPCF</sequence>
<dbReference type="PANTHER" id="PTHR13723:SF16">
    <property type="entry name" value="THROMBOSPONDIN TYPE-1 DOMAIN-CONTAINING PROTEIN 4"/>
    <property type="match status" value="1"/>
</dbReference>
<comment type="caution">
    <text evidence="2">The sequence shown here is derived from an EMBL/GenBank/DDBJ whole genome shotgun (WGS) entry which is preliminary data.</text>
</comment>
<dbReference type="PANTHER" id="PTHR13723">
    <property type="entry name" value="ADAMTS A DISINTEGRIN AND METALLOPROTEASE WITH THROMBOSPONDIN MOTIFS PROTEASE"/>
    <property type="match status" value="1"/>
</dbReference>
<dbReference type="EMBL" id="VBQZ03000074">
    <property type="protein sequence ID" value="MXQ91707.1"/>
    <property type="molecule type" value="Genomic_DNA"/>
</dbReference>
<evidence type="ECO:0000256" key="1">
    <source>
        <dbReference type="SAM" id="MobiDB-lite"/>
    </source>
</evidence>
<proteinExistence type="predicted"/>
<dbReference type="AlphaFoldDB" id="A0A6B0RSL4"/>
<evidence type="ECO:0000313" key="3">
    <source>
        <dbReference type="Proteomes" id="UP000322234"/>
    </source>
</evidence>
<feature type="region of interest" description="Disordered" evidence="1">
    <location>
        <begin position="1"/>
        <end position="28"/>
    </location>
</feature>
<name>A0A6B0RSL4_9CETA</name>
<dbReference type="GO" id="GO:0031012">
    <property type="term" value="C:extracellular matrix"/>
    <property type="evidence" value="ECO:0007669"/>
    <property type="project" value="TreeGrafter"/>
</dbReference>
<dbReference type="Proteomes" id="UP000322234">
    <property type="component" value="Unassembled WGS sequence"/>
</dbReference>
<dbReference type="GO" id="GO:0004222">
    <property type="term" value="F:metalloendopeptidase activity"/>
    <property type="evidence" value="ECO:0007669"/>
    <property type="project" value="TreeGrafter"/>
</dbReference>
<protein>
    <submittedName>
        <fullName evidence="2">Uncharacterized protein</fullName>
    </submittedName>
</protein>
<keyword evidence="3" id="KW-1185">Reference proteome</keyword>
<evidence type="ECO:0000313" key="2">
    <source>
        <dbReference type="EMBL" id="MXQ91707.1"/>
    </source>
</evidence>
<accession>A0A6B0RSL4</accession>
<dbReference type="InterPro" id="IPR050439">
    <property type="entry name" value="ADAMTS_ADAMTS-like"/>
</dbReference>
<dbReference type="GO" id="GO:0030198">
    <property type="term" value="P:extracellular matrix organization"/>
    <property type="evidence" value="ECO:0007669"/>
    <property type="project" value="TreeGrafter"/>
</dbReference>
<gene>
    <name evidence="2" type="ORF">E5288_WYG004552</name>
</gene>